<keyword evidence="3" id="KW-1185">Reference proteome</keyword>
<dbReference type="STRING" id="1214242.B446_22950"/>
<evidence type="ECO:0000313" key="2">
    <source>
        <dbReference type="EMBL" id="AGS71402.1"/>
    </source>
</evidence>
<dbReference type="InterPro" id="IPR011335">
    <property type="entry name" value="Restrct_endonuc-II-like"/>
</dbReference>
<dbReference type="Pfam" id="PF05685">
    <property type="entry name" value="Uma2"/>
    <property type="match status" value="1"/>
</dbReference>
<dbReference type="CDD" id="cd06260">
    <property type="entry name" value="DUF820-like"/>
    <property type="match status" value="1"/>
</dbReference>
<dbReference type="Proteomes" id="UP000015423">
    <property type="component" value="Chromosome"/>
</dbReference>
<accession>S5VLH1</accession>
<gene>
    <name evidence="2" type="ORF">B446_22950</name>
</gene>
<dbReference type="Gene3D" id="3.90.1570.10">
    <property type="entry name" value="tt1808, chain A"/>
    <property type="match status" value="1"/>
</dbReference>
<dbReference type="KEGG" id="sci:B446_22950"/>
<reference evidence="3" key="1">
    <citation type="submission" date="2012-10" db="EMBL/GenBank/DDBJ databases">
        <title>The complete genome sequence of Streptomyces collinus Tu 365.</title>
        <authorList>
            <person name="Ruckert C."/>
            <person name="Szczepanowski R."/>
            <person name="Goesmann A."/>
            <person name="Pross E.K."/>
            <person name="Musiol E.M."/>
            <person name="Blin K."/>
            <person name="Wohlleben W."/>
            <person name="Puhler A."/>
            <person name="Weber T."/>
            <person name="Kalinowski J."/>
        </authorList>
    </citation>
    <scope>NUCLEOTIDE SEQUENCE [LARGE SCALE GENOMIC DNA]</scope>
    <source>
        <strain evidence="3">DSM 40733 / Tue 365</strain>
    </source>
</reference>
<dbReference type="PANTHER" id="PTHR35400:SF3">
    <property type="entry name" value="SLL1072 PROTEIN"/>
    <property type="match status" value="1"/>
</dbReference>
<evidence type="ECO:0000313" key="3">
    <source>
        <dbReference type="Proteomes" id="UP000015423"/>
    </source>
</evidence>
<dbReference type="PANTHER" id="PTHR35400">
    <property type="entry name" value="SLR1083 PROTEIN"/>
    <property type="match status" value="1"/>
</dbReference>
<dbReference type="AlphaFoldDB" id="S5VLH1"/>
<dbReference type="InterPro" id="IPR008538">
    <property type="entry name" value="Uma2"/>
</dbReference>
<reference evidence="2 3" key="2">
    <citation type="journal article" date="2013" name="J. Biotechnol.">
        <title>Complete genome sequence of the kirromycin producer Streptomyces collinus Tu 365 consisting of a linear chromosome and two linear plasmids.</title>
        <authorList>
            <person name="Ruckert C."/>
            <person name="Szczepanowski R."/>
            <person name="Albersmeier A."/>
            <person name="Goesmann A."/>
            <person name="Iftime D."/>
            <person name="Musiol E.M."/>
            <person name="Blin K."/>
            <person name="Wohlleben W."/>
            <person name="Puhler A."/>
            <person name="Kalinowski J."/>
            <person name="Weber T."/>
        </authorList>
    </citation>
    <scope>NUCLEOTIDE SEQUENCE [LARGE SCALE GENOMIC DNA]</scope>
    <source>
        <strain evidence="3">DSM 40733 / Tue 365</strain>
    </source>
</reference>
<organism evidence="2 3">
    <name type="scientific">Streptomyces collinus (strain DSM 40733 / Tue 365)</name>
    <dbReference type="NCBI Taxonomy" id="1214242"/>
    <lineage>
        <taxon>Bacteria</taxon>
        <taxon>Bacillati</taxon>
        <taxon>Actinomycetota</taxon>
        <taxon>Actinomycetes</taxon>
        <taxon>Kitasatosporales</taxon>
        <taxon>Streptomycetaceae</taxon>
        <taxon>Streptomyces</taxon>
    </lineage>
</organism>
<dbReference type="EMBL" id="CP006259">
    <property type="protein sequence ID" value="AGS71402.1"/>
    <property type="molecule type" value="Genomic_DNA"/>
</dbReference>
<dbReference type="eggNOG" id="COG4636">
    <property type="taxonomic scope" value="Bacteria"/>
</dbReference>
<dbReference type="InterPro" id="IPR012296">
    <property type="entry name" value="Nuclease_put_TT1808"/>
</dbReference>
<proteinExistence type="predicted"/>
<dbReference type="HOGENOM" id="CLU_076312_4_1_11"/>
<evidence type="ECO:0000259" key="1">
    <source>
        <dbReference type="Pfam" id="PF05685"/>
    </source>
</evidence>
<dbReference type="PATRIC" id="fig|1214242.5.peg.4701"/>
<feature type="domain" description="Putative restriction endonuclease" evidence="1">
    <location>
        <begin position="37"/>
        <end position="198"/>
    </location>
</feature>
<sequence>MLGSVTHRLETAVSALTVSQDPDQNWDDLVRYWEEMEWPEGSKVEIIEGIITVSPAPAFRHNVIAARIQRRLYSVIPEDWEIFQTLAIAVPSRLGMLIPDLVVTPVPERLGAESHIPAALAELVVEVTSRSNAGHDRVSKPAAYATAGIPLYLLVDPWAPGGPTATLYGEPKGEVYRTLSAVKFGDPVKLPEPFDLTIDTGEFPVD</sequence>
<name>S5VLH1_STRC3</name>
<dbReference type="SUPFAM" id="SSF52980">
    <property type="entry name" value="Restriction endonuclease-like"/>
    <property type="match status" value="1"/>
</dbReference>
<protein>
    <recommendedName>
        <fullName evidence="1">Putative restriction endonuclease domain-containing protein</fullName>
    </recommendedName>
</protein>